<dbReference type="Pfam" id="PF12770">
    <property type="entry name" value="CHAT"/>
    <property type="match status" value="1"/>
</dbReference>
<accession>A0A455SVR3</accession>
<dbReference type="PANTHER" id="PTHR10098">
    <property type="entry name" value="RAPSYN-RELATED"/>
    <property type="match status" value="1"/>
</dbReference>
<gene>
    <name evidence="2" type="ORF">KTA_06560</name>
</gene>
<organism evidence="2">
    <name type="scientific">Thermogemmatispora argillosa</name>
    <dbReference type="NCBI Taxonomy" id="2045280"/>
    <lineage>
        <taxon>Bacteria</taxon>
        <taxon>Bacillati</taxon>
        <taxon>Chloroflexota</taxon>
        <taxon>Ktedonobacteria</taxon>
        <taxon>Thermogemmatisporales</taxon>
        <taxon>Thermogemmatisporaceae</taxon>
        <taxon>Thermogemmatispora</taxon>
    </lineage>
</organism>
<sequence>MLIEQLSSLPPLALARLVTMLKREADRRWHDEPQLSLRLAAYLLLIGKLTGRRDYCGLGLLTRAEALRRLGRDEEALQDFDAAGEEFLACDDQLGWARTRSGRIAVCLQLGRFQEALRDAAAARAIFLRHGNWLRVGQMDANAAIVHYELGHYNQALSLFERAIEAYHRHGEGVELPLARAWANKAVTLAALGRFREALALHEQARATFAAYRGQELALARQELNIAQIYAAQGYFSKALALFERSRATFQRRGLALAAAEVACEACYCLLRLNRGREAAKLAEEAVTFFRAVPGGRGQYGLALALMWQAQAALALRELARAEGLLTEARQLLEAGGLQIPAASLTLLQAELLLTSGRLEESLAAARRAATAFSQQAALPQLARALLLQAQIAARSGDEALAESLCDQALALAQGQGMVELVYQGEDLRGQLAERRGALAEAAHAYERAIQSIEEIQARLVFDARANFLEDKRAIYERAVLLALRRGDGAQALGYVEQAKSRVLGDYVRNTLEIRVHVEKRGGPPEQEALLEELARLREEQAWFSSLLYGTEQRVDLSETAIMRLRLVDPAQAREEMRQRERQIERLLERLHLPAEDGPPLSRTETRGKEGWLERLATLEHSLEPRTVVLEYYLAGEDLYIFSLAEGHLRWRRLRQAVPELERLYARWRLNLDLAGQAAAMGPPEQAESELTALQENCLGLLQRLYHLLLEPVLPALYSCERLLIVPYGLLHYLPFHCLFDGVQFLVERVAVSYLPSLRLLEVCRRRGQRLRTNREGLHQALVLGLSDQGRLPWAVAEAQAVARLLGAPCYVNEEATSLRLLEAGPQAPLLHIAAHGLFRLDAPNFSFIQLADRQLSGIEVFNLDLAACSLVTLSACETGRVALGGVDEVMGLGRGFLYAGAASLLPTLWKVDDASSAELMTLFYERLLAGRAKVIALAEAQRSFLARTRASSRSGYAHPYFWAAFQLIGDPGPLL</sequence>
<dbReference type="InterPro" id="IPR024983">
    <property type="entry name" value="CHAT_dom"/>
</dbReference>
<feature type="domain" description="CHAT" evidence="1">
    <location>
        <begin position="701"/>
        <end position="971"/>
    </location>
</feature>
<evidence type="ECO:0000259" key="1">
    <source>
        <dbReference type="Pfam" id="PF12770"/>
    </source>
</evidence>
<dbReference type="InterPro" id="IPR019734">
    <property type="entry name" value="TPR_rpt"/>
</dbReference>
<dbReference type="Gene3D" id="1.25.40.10">
    <property type="entry name" value="Tetratricopeptide repeat domain"/>
    <property type="match status" value="3"/>
</dbReference>
<name>A0A455SVR3_9CHLR</name>
<proteinExistence type="predicted"/>
<evidence type="ECO:0000313" key="2">
    <source>
        <dbReference type="EMBL" id="BBH92457.1"/>
    </source>
</evidence>
<dbReference type="EMBL" id="AP019377">
    <property type="protein sequence ID" value="BBH92457.1"/>
    <property type="molecule type" value="Genomic_DNA"/>
</dbReference>
<dbReference type="SUPFAM" id="SSF48452">
    <property type="entry name" value="TPR-like"/>
    <property type="match status" value="2"/>
</dbReference>
<reference evidence="2" key="1">
    <citation type="submission" date="2018-12" db="EMBL/GenBank/DDBJ databases">
        <title>Novel natural products biosynthetic potential of the class Ktedonobacteria.</title>
        <authorList>
            <person name="Zheng Y."/>
            <person name="Saitou A."/>
            <person name="Wang C.M."/>
            <person name="Toyoda A."/>
            <person name="Minakuchi Y."/>
            <person name="Sekiguchi Y."/>
            <person name="Ueda K."/>
            <person name="Takano H."/>
            <person name="Sakai Y."/>
            <person name="Yokota A."/>
            <person name="Yabe S."/>
        </authorList>
    </citation>
    <scope>NUCLEOTIDE SEQUENCE</scope>
    <source>
        <strain evidence="2">A3-2</strain>
    </source>
</reference>
<dbReference type="InterPro" id="IPR011990">
    <property type="entry name" value="TPR-like_helical_dom_sf"/>
</dbReference>
<dbReference type="AlphaFoldDB" id="A0A455SVR3"/>
<dbReference type="PANTHER" id="PTHR10098:SF108">
    <property type="entry name" value="TETRATRICOPEPTIDE REPEAT PROTEIN 28"/>
    <property type="match status" value="1"/>
</dbReference>
<protein>
    <recommendedName>
        <fullName evidence="1">CHAT domain-containing protein</fullName>
    </recommendedName>
</protein>
<dbReference type="SMART" id="SM00028">
    <property type="entry name" value="TPR"/>
    <property type="match status" value="8"/>
</dbReference>